<dbReference type="EMBL" id="JBHSQH010000001">
    <property type="protein sequence ID" value="MFC5972624.1"/>
    <property type="molecule type" value="Genomic_DNA"/>
</dbReference>
<evidence type="ECO:0000256" key="1">
    <source>
        <dbReference type="SAM" id="MobiDB-lite"/>
    </source>
</evidence>
<evidence type="ECO:0000313" key="2">
    <source>
        <dbReference type="EMBL" id="MFC5972624.1"/>
    </source>
</evidence>
<feature type="region of interest" description="Disordered" evidence="1">
    <location>
        <begin position="22"/>
        <end position="70"/>
    </location>
</feature>
<keyword evidence="3" id="KW-1185">Reference proteome</keyword>
<accession>A0ABD5RQQ3</accession>
<evidence type="ECO:0000313" key="3">
    <source>
        <dbReference type="Proteomes" id="UP001596099"/>
    </source>
</evidence>
<proteinExistence type="predicted"/>
<dbReference type="Proteomes" id="UP001596099">
    <property type="component" value="Unassembled WGS sequence"/>
</dbReference>
<comment type="caution">
    <text evidence="2">The sequence shown here is derived from an EMBL/GenBank/DDBJ whole genome shotgun (WGS) entry which is preliminary data.</text>
</comment>
<protein>
    <submittedName>
        <fullName evidence="2">Zn-ribbon domain-containing protein</fullName>
    </submittedName>
</protein>
<dbReference type="AlphaFoldDB" id="A0ABD5RQQ3"/>
<sequence length="70" mass="6989">MGSDQPALVRCGDCDKVLTGRLDDGGEAKLSSGRSCPTCGGESFEAVEEGVHEVDASPDGGTDASGSTVD</sequence>
<organism evidence="2 3">
    <name type="scientific">Halomarina salina</name>
    <dbReference type="NCBI Taxonomy" id="1872699"/>
    <lineage>
        <taxon>Archaea</taxon>
        <taxon>Methanobacteriati</taxon>
        <taxon>Methanobacteriota</taxon>
        <taxon>Stenosarchaea group</taxon>
        <taxon>Halobacteria</taxon>
        <taxon>Halobacteriales</taxon>
        <taxon>Natronomonadaceae</taxon>
        <taxon>Halomarina</taxon>
    </lineage>
</organism>
<gene>
    <name evidence="2" type="ORF">ACFPYI_14900</name>
</gene>
<reference evidence="2 3" key="1">
    <citation type="journal article" date="2019" name="Int. J. Syst. Evol. Microbiol.">
        <title>The Global Catalogue of Microorganisms (GCM) 10K type strain sequencing project: providing services to taxonomists for standard genome sequencing and annotation.</title>
        <authorList>
            <consortium name="The Broad Institute Genomics Platform"/>
            <consortium name="The Broad Institute Genome Sequencing Center for Infectious Disease"/>
            <person name="Wu L."/>
            <person name="Ma J."/>
        </authorList>
    </citation>
    <scope>NUCLEOTIDE SEQUENCE [LARGE SCALE GENOMIC DNA]</scope>
    <source>
        <strain evidence="2 3">CGMCC 1.12543</strain>
    </source>
</reference>
<dbReference type="RefSeq" id="WP_247416184.1">
    <property type="nucleotide sequence ID" value="NZ_JALLGW010000001.1"/>
</dbReference>
<name>A0ABD5RQQ3_9EURY</name>